<protein>
    <submittedName>
        <fullName evidence="6">Lactose regulatory protein LAC9</fullName>
    </submittedName>
</protein>
<evidence type="ECO:0000259" key="5">
    <source>
        <dbReference type="SMART" id="SM00906"/>
    </source>
</evidence>
<dbReference type="GO" id="GO:0006351">
    <property type="term" value="P:DNA-templated transcription"/>
    <property type="evidence" value="ECO:0007669"/>
    <property type="project" value="InterPro"/>
</dbReference>
<evidence type="ECO:0000256" key="3">
    <source>
        <dbReference type="ARBA" id="ARBA00023242"/>
    </source>
</evidence>
<dbReference type="Pfam" id="PF04082">
    <property type="entry name" value="Fungal_trans"/>
    <property type="match status" value="1"/>
</dbReference>
<feature type="region of interest" description="Disordered" evidence="4">
    <location>
        <begin position="137"/>
        <end position="172"/>
    </location>
</feature>
<dbReference type="GO" id="GO:0000978">
    <property type="term" value="F:RNA polymerase II cis-regulatory region sequence-specific DNA binding"/>
    <property type="evidence" value="ECO:0007669"/>
    <property type="project" value="TreeGrafter"/>
</dbReference>
<dbReference type="Proteomes" id="UP000053831">
    <property type="component" value="Unassembled WGS sequence"/>
</dbReference>
<proteinExistence type="predicted"/>
<evidence type="ECO:0000256" key="4">
    <source>
        <dbReference type="SAM" id="MobiDB-lite"/>
    </source>
</evidence>
<keyword evidence="7" id="KW-1185">Reference proteome</keyword>
<dbReference type="InterPro" id="IPR007219">
    <property type="entry name" value="XnlR_reg_dom"/>
</dbReference>
<dbReference type="GO" id="GO:0005634">
    <property type="term" value="C:nucleus"/>
    <property type="evidence" value="ECO:0007669"/>
    <property type="project" value="TreeGrafter"/>
</dbReference>
<feature type="region of interest" description="Disordered" evidence="4">
    <location>
        <begin position="54"/>
        <end position="121"/>
    </location>
</feature>
<feature type="compositionally biased region" description="Basic and acidic residues" evidence="4">
    <location>
        <begin position="153"/>
        <end position="162"/>
    </location>
</feature>
<dbReference type="PANTHER" id="PTHR47424:SF2">
    <property type="entry name" value="TRANSCRIPTION FACTOR DOMAIN-CONTAINING PROTEIN-RELATED"/>
    <property type="match status" value="1"/>
</dbReference>
<feature type="domain" description="Xylanolytic transcriptional activator regulatory" evidence="5">
    <location>
        <begin position="369"/>
        <end position="442"/>
    </location>
</feature>
<dbReference type="GO" id="GO:0000981">
    <property type="term" value="F:DNA-binding transcription factor activity, RNA polymerase II-specific"/>
    <property type="evidence" value="ECO:0007669"/>
    <property type="project" value="TreeGrafter"/>
</dbReference>
<reference evidence="6 7" key="1">
    <citation type="submission" date="2015-07" db="EMBL/GenBank/DDBJ databases">
        <title>The genome of the fungus Escovopsis weberi, a specialized disease agent of ant agriculture.</title>
        <authorList>
            <person name="de Man T.J."/>
            <person name="Stajich J.E."/>
            <person name="Kubicek C.P."/>
            <person name="Chenthamara K."/>
            <person name="Atanasova L."/>
            <person name="Druzhinina I.S."/>
            <person name="Birnbaum S."/>
            <person name="Barribeau S.M."/>
            <person name="Teiling C."/>
            <person name="Suen G."/>
            <person name="Currie C."/>
            <person name="Gerardo N.M."/>
        </authorList>
    </citation>
    <scope>NUCLEOTIDE SEQUENCE [LARGE SCALE GENOMIC DNA]</scope>
</reference>
<evidence type="ECO:0000313" key="7">
    <source>
        <dbReference type="Proteomes" id="UP000053831"/>
    </source>
</evidence>
<comment type="caution">
    <text evidence="6">The sequence shown here is derived from an EMBL/GenBank/DDBJ whole genome shotgun (WGS) entry which is preliminary data.</text>
</comment>
<dbReference type="InterPro" id="IPR051127">
    <property type="entry name" value="Fungal_SecMet_Regulators"/>
</dbReference>
<name>A0A0M8N353_ESCWE</name>
<evidence type="ECO:0000256" key="1">
    <source>
        <dbReference type="ARBA" id="ARBA00023015"/>
    </source>
</evidence>
<dbReference type="AlphaFoldDB" id="A0A0M8N353"/>
<dbReference type="PANTHER" id="PTHR47424">
    <property type="entry name" value="REGULATORY PROTEIN GAL4"/>
    <property type="match status" value="1"/>
</dbReference>
<dbReference type="OrthoDB" id="3364175at2759"/>
<dbReference type="CDD" id="cd12148">
    <property type="entry name" value="fungal_TF_MHR"/>
    <property type="match status" value="1"/>
</dbReference>
<gene>
    <name evidence="6" type="ORF">ESCO_000074</name>
</gene>
<organism evidence="6 7">
    <name type="scientific">Escovopsis weberi</name>
    <dbReference type="NCBI Taxonomy" id="150374"/>
    <lineage>
        <taxon>Eukaryota</taxon>
        <taxon>Fungi</taxon>
        <taxon>Dikarya</taxon>
        <taxon>Ascomycota</taxon>
        <taxon>Pezizomycotina</taxon>
        <taxon>Sordariomycetes</taxon>
        <taxon>Hypocreomycetidae</taxon>
        <taxon>Hypocreales</taxon>
        <taxon>Hypocreaceae</taxon>
        <taxon>Escovopsis</taxon>
    </lineage>
</organism>
<dbReference type="EMBL" id="LGSR01000020">
    <property type="protein sequence ID" value="KOS18841.1"/>
    <property type="molecule type" value="Genomic_DNA"/>
</dbReference>
<accession>A0A0M8N353</accession>
<dbReference type="SMART" id="SM00906">
    <property type="entry name" value="Fungal_trans"/>
    <property type="match status" value="1"/>
</dbReference>
<sequence length="732" mass="81243">MAADMHVSPLLSPEDAPPILSLGSADQACKECRRRKSKHLTEVEERLEKAEAFIRQMRSSLPRQHQRMRPGPEPSSSSSSRNPIQGAAGATPSAERPSARGIHHDENHDPSEARAAEKEEDIEERPLALLDIHAAAASPPQTAKSAASCVGKGSDKTDEHVLESPPETEDFGWDEQETTFTQDSPSIDAAKEVNGARQVLDGMASLTFCEKQSGYLGIASGAALLRVLEPALHSSRLQGHRHQHTGSVPRLPLVPQPNPNKHIADTMIDAYFRVYHVSYPIIHEATFRAQYSEVIPRPNGDSWFVLAYVIAAIGVFTTSTTLNTIDVDLYARARSIMSFDLLEVGNLTMVQALALVSNYQQKRDKPNSAYSYMGLASRMAMALGLHREFQGWKISPLSMEIRRRVWWTLCVFDVGATITFSRPQVWPFDGVDISLPLNVHDRSLTVLSKSYPPEANEITVYTAVRTQAAFHIATNRIYTRVISRPLPTVRELLKLEDSCLRPWVEIMQWRYRNLRMIMYRPFVVRKALLAQKGRREDWNRDVMEVCDRCLHDAKMTITSIADFCATHEHIRVVAWYALYAHPRASEWKDQIHMALRVIVSLAPVNPSAARCHRTILSLCAPHLDLESPSATANLGDADGSSATFHEDSIFANAAAAGVGVHGEVQTVAGGCGFVDADAEMVSVDHEQAQDPINAAVFSMMWPHSSIYDMSDMMASDDAWLGFLPQEDAIGEP</sequence>
<feature type="compositionally biased region" description="Basic and acidic residues" evidence="4">
    <location>
        <begin position="102"/>
        <end position="117"/>
    </location>
</feature>
<evidence type="ECO:0000256" key="2">
    <source>
        <dbReference type="ARBA" id="ARBA00023163"/>
    </source>
</evidence>
<dbReference type="GO" id="GO:0008270">
    <property type="term" value="F:zinc ion binding"/>
    <property type="evidence" value="ECO:0007669"/>
    <property type="project" value="InterPro"/>
</dbReference>
<keyword evidence="1" id="KW-0805">Transcription regulation</keyword>
<evidence type="ECO:0000313" key="6">
    <source>
        <dbReference type="EMBL" id="KOS18841.1"/>
    </source>
</evidence>
<keyword evidence="3" id="KW-0539">Nucleus</keyword>
<feature type="region of interest" description="Disordered" evidence="4">
    <location>
        <begin position="1"/>
        <end position="22"/>
    </location>
</feature>
<dbReference type="GO" id="GO:0000435">
    <property type="term" value="P:positive regulation of transcription from RNA polymerase II promoter by galactose"/>
    <property type="evidence" value="ECO:0007669"/>
    <property type="project" value="TreeGrafter"/>
</dbReference>
<keyword evidence="2" id="KW-0804">Transcription</keyword>